<dbReference type="GeneID" id="28968683"/>
<sequence>MSELGDHSHQTGRPITNLGSGYTINDIRINHFRFYSIGPIDDWNSDYKHLCEIPPNSRMVQLDIPLSRISNKLNEFVHTSTSSIPSSSGDGFYSPDRDLELHEVSSLYTTNPNTLPQVQITMKPYQYRNIQVLSRNDDDKDLPAGIWKADTVLPFSPFEGLARPALQTAERDFHTTTFANTSLLGIDNVGGGGGGWSEMNHESNTQAFIPFHDASDRTIYMRLSSVDQDNKLTNLFDQPDSPGATPRTQVLIRSDQAEYYDASLPTHSKIIRMKCSIIIPPDASMIITYIHDGLPDPEQHPFDVLPPSRYREFMARALDSPPETARTGDETGDDIAYAVPAVDYWRRHDDDGASTLGGDQESRNSTREWDEEKLHDQ</sequence>
<protein>
    <submittedName>
        <fullName evidence="2">Uncharacterized protein</fullName>
    </submittedName>
</protein>
<evidence type="ECO:0000256" key="1">
    <source>
        <dbReference type="SAM" id="MobiDB-lite"/>
    </source>
</evidence>
<accession>A0A1A6A237</accession>
<reference evidence="2" key="1">
    <citation type="submission" date="2013-07" db="EMBL/GenBank/DDBJ databases">
        <title>The Genome Sequence of Cryptococcus dejecticola CBS10117.</title>
        <authorList>
            <consortium name="The Broad Institute Genome Sequencing Platform"/>
            <person name="Cuomo C."/>
            <person name="Litvintseva A."/>
            <person name="Chen Y."/>
            <person name="Heitman J."/>
            <person name="Sun S."/>
            <person name="Springer D."/>
            <person name="Dromer F."/>
            <person name="Young S.K."/>
            <person name="Zeng Q."/>
            <person name="Gargeya S."/>
            <person name="Fitzgerald M."/>
            <person name="Abouelleil A."/>
            <person name="Alvarado L."/>
            <person name="Berlin A.M."/>
            <person name="Chapman S.B."/>
            <person name="Dewar J."/>
            <person name="Goldberg J."/>
            <person name="Griggs A."/>
            <person name="Gujja S."/>
            <person name="Hansen M."/>
            <person name="Howarth C."/>
            <person name="Imamovic A."/>
            <person name="Larimer J."/>
            <person name="McCowan C."/>
            <person name="Murphy C."/>
            <person name="Pearson M."/>
            <person name="Priest M."/>
            <person name="Roberts A."/>
            <person name="Saif S."/>
            <person name="Shea T."/>
            <person name="Sykes S."/>
            <person name="Wortman J."/>
            <person name="Nusbaum C."/>
            <person name="Birren B."/>
        </authorList>
    </citation>
    <scope>NUCLEOTIDE SEQUENCE [LARGE SCALE GENOMIC DNA]</scope>
    <source>
        <strain evidence="2">CBS 10117</strain>
    </source>
</reference>
<reference evidence="3" key="3">
    <citation type="submission" date="2024-02" db="EMBL/GenBank/DDBJ databases">
        <title>Comparative genomics of Cryptococcus and Kwoniella reveals pathogenesis evolution and contrasting modes of karyotype evolution via chromosome fusion or intercentromeric recombination.</title>
        <authorList>
            <person name="Coelho M.A."/>
            <person name="David-Palma M."/>
            <person name="Shea T."/>
            <person name="Bowers K."/>
            <person name="McGinley-Smith S."/>
            <person name="Mohammad A.W."/>
            <person name="Gnirke A."/>
            <person name="Yurkov A.M."/>
            <person name="Nowrousian M."/>
            <person name="Sun S."/>
            <person name="Cuomo C.A."/>
            <person name="Heitman J."/>
        </authorList>
    </citation>
    <scope>NUCLEOTIDE SEQUENCE</scope>
    <source>
        <strain evidence="3">CBS 10117</strain>
    </source>
</reference>
<keyword evidence="4" id="KW-1185">Reference proteome</keyword>
<dbReference type="VEuPathDB" id="FungiDB:I303_04984"/>
<proteinExistence type="predicted"/>
<name>A0A1A6A237_9TREE</name>
<feature type="compositionally biased region" description="Basic and acidic residues" evidence="1">
    <location>
        <begin position="360"/>
        <end position="377"/>
    </location>
</feature>
<organism evidence="2">
    <name type="scientific">Kwoniella dejecticola CBS 10117</name>
    <dbReference type="NCBI Taxonomy" id="1296121"/>
    <lineage>
        <taxon>Eukaryota</taxon>
        <taxon>Fungi</taxon>
        <taxon>Dikarya</taxon>
        <taxon>Basidiomycota</taxon>
        <taxon>Agaricomycotina</taxon>
        <taxon>Tremellomycetes</taxon>
        <taxon>Tremellales</taxon>
        <taxon>Cryptococcaceae</taxon>
        <taxon>Kwoniella</taxon>
    </lineage>
</organism>
<evidence type="ECO:0000313" key="4">
    <source>
        <dbReference type="Proteomes" id="UP000078595"/>
    </source>
</evidence>
<evidence type="ECO:0000313" key="3">
    <source>
        <dbReference type="EMBL" id="WWC62975.1"/>
    </source>
</evidence>
<dbReference type="Proteomes" id="UP000078595">
    <property type="component" value="Chromosome 6"/>
</dbReference>
<dbReference type="EMBL" id="CP144535">
    <property type="protein sequence ID" value="WWC62975.1"/>
    <property type="molecule type" value="Genomic_DNA"/>
</dbReference>
<dbReference type="AlphaFoldDB" id="A0A1A6A237"/>
<evidence type="ECO:0000313" key="2">
    <source>
        <dbReference type="EMBL" id="OBR84127.1"/>
    </source>
</evidence>
<gene>
    <name evidence="2" type="ORF">I303_04984</name>
    <name evidence="3" type="ORF">I303_105573</name>
</gene>
<reference evidence="3" key="2">
    <citation type="submission" date="2013-07" db="EMBL/GenBank/DDBJ databases">
        <authorList>
            <consortium name="The Broad Institute Genome Sequencing Platform"/>
            <person name="Cuomo C."/>
            <person name="Litvintseva A."/>
            <person name="Chen Y."/>
            <person name="Heitman J."/>
            <person name="Sun S."/>
            <person name="Springer D."/>
            <person name="Dromer F."/>
            <person name="Young S.K."/>
            <person name="Zeng Q."/>
            <person name="Gargeya S."/>
            <person name="Fitzgerald M."/>
            <person name="Abouelleil A."/>
            <person name="Alvarado L."/>
            <person name="Berlin A.M."/>
            <person name="Chapman S.B."/>
            <person name="Dewar J."/>
            <person name="Goldberg J."/>
            <person name="Griggs A."/>
            <person name="Gujja S."/>
            <person name="Hansen M."/>
            <person name="Howarth C."/>
            <person name="Imamovic A."/>
            <person name="Larimer J."/>
            <person name="McCowan C."/>
            <person name="Murphy C."/>
            <person name="Pearson M."/>
            <person name="Priest M."/>
            <person name="Roberts A."/>
            <person name="Saif S."/>
            <person name="Shea T."/>
            <person name="Sykes S."/>
            <person name="Wortman J."/>
            <person name="Nusbaum C."/>
            <person name="Birren B."/>
        </authorList>
    </citation>
    <scope>NUCLEOTIDE SEQUENCE</scope>
    <source>
        <strain evidence="3">CBS 10117</strain>
    </source>
</reference>
<dbReference type="EMBL" id="KI894032">
    <property type="protein sequence ID" value="OBR84127.1"/>
    <property type="molecule type" value="Genomic_DNA"/>
</dbReference>
<feature type="region of interest" description="Disordered" evidence="1">
    <location>
        <begin position="348"/>
        <end position="377"/>
    </location>
</feature>
<dbReference type="KEGG" id="kdj:28968683"/>
<dbReference type="RefSeq" id="XP_018261969.1">
    <property type="nucleotide sequence ID" value="XM_018408278.1"/>
</dbReference>